<feature type="region of interest" description="Disordered" evidence="1">
    <location>
        <begin position="25"/>
        <end position="75"/>
    </location>
</feature>
<feature type="compositionally biased region" description="Basic residues" evidence="1">
    <location>
        <begin position="64"/>
        <end position="75"/>
    </location>
</feature>
<evidence type="ECO:0000256" key="1">
    <source>
        <dbReference type="SAM" id="MobiDB-lite"/>
    </source>
</evidence>
<evidence type="ECO:0000313" key="2">
    <source>
        <dbReference type="EMBL" id="BAT73661.1"/>
    </source>
</evidence>
<name>A0A0S3QZC6_PHAAN</name>
<dbReference type="AlphaFoldDB" id="A0A0S3QZC6"/>
<organism evidence="2 3">
    <name type="scientific">Vigna angularis var. angularis</name>
    <dbReference type="NCBI Taxonomy" id="157739"/>
    <lineage>
        <taxon>Eukaryota</taxon>
        <taxon>Viridiplantae</taxon>
        <taxon>Streptophyta</taxon>
        <taxon>Embryophyta</taxon>
        <taxon>Tracheophyta</taxon>
        <taxon>Spermatophyta</taxon>
        <taxon>Magnoliopsida</taxon>
        <taxon>eudicotyledons</taxon>
        <taxon>Gunneridae</taxon>
        <taxon>Pentapetalae</taxon>
        <taxon>rosids</taxon>
        <taxon>fabids</taxon>
        <taxon>Fabales</taxon>
        <taxon>Fabaceae</taxon>
        <taxon>Papilionoideae</taxon>
        <taxon>50 kb inversion clade</taxon>
        <taxon>NPAAA clade</taxon>
        <taxon>indigoferoid/millettioid clade</taxon>
        <taxon>Phaseoleae</taxon>
        <taxon>Vigna</taxon>
    </lineage>
</organism>
<dbReference type="Proteomes" id="UP000291084">
    <property type="component" value="Chromosome 1"/>
</dbReference>
<evidence type="ECO:0000313" key="3">
    <source>
        <dbReference type="Proteomes" id="UP000291084"/>
    </source>
</evidence>
<accession>A0A0S3QZC6</accession>
<reference evidence="2 3" key="1">
    <citation type="journal article" date="2015" name="Sci. Rep.">
        <title>The power of single molecule real-time sequencing technology in the de novo assembly of a eukaryotic genome.</title>
        <authorList>
            <person name="Sakai H."/>
            <person name="Naito K."/>
            <person name="Ogiso-Tanaka E."/>
            <person name="Takahashi Y."/>
            <person name="Iseki K."/>
            <person name="Muto C."/>
            <person name="Satou K."/>
            <person name="Teruya K."/>
            <person name="Shiroma A."/>
            <person name="Shimoji M."/>
            <person name="Hirano T."/>
            <person name="Itoh T."/>
            <person name="Kaga A."/>
            <person name="Tomooka N."/>
        </authorList>
    </citation>
    <scope>NUCLEOTIDE SEQUENCE [LARGE SCALE GENOMIC DNA]</scope>
    <source>
        <strain evidence="3">cv. Shumari</strain>
    </source>
</reference>
<sequence length="75" mass="8686">MHALQAQEQRRLMRQEGSVEGAFQVQFQSNGNKQKKKQNNDSKPGRLNKINKSNDNQVFPPCPHCKKTNHPQKRC</sequence>
<dbReference type="EMBL" id="AP015034">
    <property type="protein sequence ID" value="BAT73661.1"/>
    <property type="molecule type" value="Genomic_DNA"/>
</dbReference>
<protein>
    <submittedName>
        <fullName evidence="2">Uncharacterized protein</fullName>
    </submittedName>
</protein>
<gene>
    <name evidence="2" type="primary">Vigan.01G117400</name>
    <name evidence="2" type="ORF">VIGAN_01117400</name>
</gene>
<keyword evidence="3" id="KW-1185">Reference proteome</keyword>
<proteinExistence type="predicted"/>
<feature type="region of interest" description="Disordered" evidence="1">
    <location>
        <begin position="1"/>
        <end position="20"/>
    </location>
</feature>